<dbReference type="EMBL" id="JANPWB010000002">
    <property type="protein sequence ID" value="KAJ1205338.1"/>
    <property type="molecule type" value="Genomic_DNA"/>
</dbReference>
<sequence>MLHKVQEWEVDNQTVFKPGEQVELVDSSGVVLRGTICGEASGDGKAGMAQVRLDFWQPGHGPSQPGCDSPHALGGHEDYMATQRLGRPACGKHLLVRVGAPMGHRIEEKAEPGAVRLTSRDASCYGVGGQDICPGTGVLPSTSRGAGLNLVQFEEKLLDYEEEEEVHEEAVQTGGTVEMPQVNKKAVESDRLVGRHHQELVGGNLHRGEDYGMEPIMVGGYKVGLDDSGKLSGKDMGIQTVVGHGNGSIDASIQVGIGSEVVSGSVLLQKQNGWENQTKRLWTWGGKGRNVFSVM</sequence>
<accession>A0AAV7VUH3</accession>
<evidence type="ECO:0000313" key="2">
    <source>
        <dbReference type="Proteomes" id="UP001066276"/>
    </source>
</evidence>
<dbReference type="AlphaFoldDB" id="A0AAV7VUH3"/>
<evidence type="ECO:0000313" key="1">
    <source>
        <dbReference type="EMBL" id="KAJ1205338.1"/>
    </source>
</evidence>
<comment type="caution">
    <text evidence="1">The sequence shown here is derived from an EMBL/GenBank/DDBJ whole genome shotgun (WGS) entry which is preliminary data.</text>
</comment>
<keyword evidence="2" id="KW-1185">Reference proteome</keyword>
<protein>
    <submittedName>
        <fullName evidence="1">Uncharacterized protein</fullName>
    </submittedName>
</protein>
<dbReference type="Proteomes" id="UP001066276">
    <property type="component" value="Chromosome 1_2"/>
</dbReference>
<organism evidence="1 2">
    <name type="scientific">Pleurodeles waltl</name>
    <name type="common">Iberian ribbed newt</name>
    <dbReference type="NCBI Taxonomy" id="8319"/>
    <lineage>
        <taxon>Eukaryota</taxon>
        <taxon>Metazoa</taxon>
        <taxon>Chordata</taxon>
        <taxon>Craniata</taxon>
        <taxon>Vertebrata</taxon>
        <taxon>Euteleostomi</taxon>
        <taxon>Amphibia</taxon>
        <taxon>Batrachia</taxon>
        <taxon>Caudata</taxon>
        <taxon>Salamandroidea</taxon>
        <taxon>Salamandridae</taxon>
        <taxon>Pleurodelinae</taxon>
        <taxon>Pleurodeles</taxon>
    </lineage>
</organism>
<name>A0AAV7VUH3_PLEWA</name>
<gene>
    <name evidence="1" type="ORF">NDU88_000773</name>
</gene>
<proteinExistence type="predicted"/>
<reference evidence="1" key="1">
    <citation type="journal article" date="2022" name="bioRxiv">
        <title>Sequencing and chromosome-scale assembly of the giantPleurodeles waltlgenome.</title>
        <authorList>
            <person name="Brown T."/>
            <person name="Elewa A."/>
            <person name="Iarovenko S."/>
            <person name="Subramanian E."/>
            <person name="Araus A.J."/>
            <person name="Petzold A."/>
            <person name="Susuki M."/>
            <person name="Suzuki K.-i.T."/>
            <person name="Hayashi T."/>
            <person name="Toyoda A."/>
            <person name="Oliveira C."/>
            <person name="Osipova E."/>
            <person name="Leigh N.D."/>
            <person name="Simon A."/>
            <person name="Yun M.H."/>
        </authorList>
    </citation>
    <scope>NUCLEOTIDE SEQUENCE</scope>
    <source>
        <strain evidence="1">20211129_DDA</strain>
        <tissue evidence="1">Liver</tissue>
    </source>
</reference>